<keyword evidence="3" id="KW-0645">Protease</keyword>
<keyword evidence="7 12" id="KW-1133">Transmembrane helix</keyword>
<evidence type="ECO:0000313" key="14">
    <source>
        <dbReference type="EMBL" id="GIL68953.1"/>
    </source>
</evidence>
<dbReference type="GO" id="GO:0071586">
    <property type="term" value="P:CAAX-box protein processing"/>
    <property type="evidence" value="ECO:0007669"/>
    <property type="project" value="InterPro"/>
</dbReference>
<dbReference type="InterPro" id="IPR039731">
    <property type="entry name" value="Rce1"/>
</dbReference>
<organism evidence="14 15">
    <name type="scientific">Volvox africanus</name>
    <dbReference type="NCBI Taxonomy" id="51714"/>
    <lineage>
        <taxon>Eukaryota</taxon>
        <taxon>Viridiplantae</taxon>
        <taxon>Chlorophyta</taxon>
        <taxon>core chlorophytes</taxon>
        <taxon>Chlorophyceae</taxon>
        <taxon>CS clade</taxon>
        <taxon>Chlamydomonadales</taxon>
        <taxon>Volvocaceae</taxon>
        <taxon>Volvox</taxon>
    </lineage>
</organism>
<keyword evidence="6" id="KW-0256">Endoplasmic reticulum</keyword>
<evidence type="ECO:0000256" key="1">
    <source>
        <dbReference type="ARBA" id="ARBA00004477"/>
    </source>
</evidence>
<keyword evidence="4 12" id="KW-0812">Transmembrane</keyword>
<evidence type="ECO:0000256" key="9">
    <source>
        <dbReference type="ARBA" id="ARBA00047280"/>
    </source>
</evidence>
<dbReference type="InterPro" id="IPR003675">
    <property type="entry name" value="Rce1/LyrA-like_dom"/>
</dbReference>
<reference evidence="14" key="1">
    <citation type="journal article" date="2021" name="Proc. Natl. Acad. Sci. U.S.A.">
        <title>Three genomes in the algal genus Volvox reveal the fate of a haploid sex-determining region after a transition to homothallism.</title>
        <authorList>
            <person name="Yamamoto K."/>
            <person name="Hamaji T."/>
            <person name="Kawai-Toyooka H."/>
            <person name="Matsuzaki R."/>
            <person name="Takahashi F."/>
            <person name="Nishimura Y."/>
            <person name="Kawachi M."/>
            <person name="Noguchi H."/>
            <person name="Minakuchi Y."/>
            <person name="Umen J.G."/>
            <person name="Toyoda A."/>
            <person name="Nozaki H."/>
        </authorList>
    </citation>
    <scope>NUCLEOTIDE SEQUENCE</scope>
    <source>
        <strain evidence="14">NIES-3780</strain>
    </source>
</reference>
<name>A0A8J4FFL6_9CHLO</name>
<keyword evidence="5" id="KW-0378">Hydrolase</keyword>
<dbReference type="PANTHER" id="PTHR13046">
    <property type="entry name" value="PROTEASE U48 CAAX PRENYL PROTEASE RCE1"/>
    <property type="match status" value="1"/>
</dbReference>
<evidence type="ECO:0000256" key="6">
    <source>
        <dbReference type="ARBA" id="ARBA00022824"/>
    </source>
</evidence>
<dbReference type="PANTHER" id="PTHR13046:SF0">
    <property type="entry name" value="CAAX PRENYL PROTEASE 2"/>
    <property type="match status" value="1"/>
</dbReference>
<dbReference type="EMBL" id="BNCO01000175">
    <property type="protein sequence ID" value="GIL68953.1"/>
    <property type="molecule type" value="Genomic_DNA"/>
</dbReference>
<evidence type="ECO:0000256" key="8">
    <source>
        <dbReference type="ARBA" id="ARBA00023136"/>
    </source>
</evidence>
<keyword evidence="15" id="KW-1185">Reference proteome</keyword>
<feature type="transmembrane region" description="Helical" evidence="12">
    <location>
        <begin position="107"/>
        <end position="131"/>
    </location>
</feature>
<dbReference type="Pfam" id="PF02517">
    <property type="entry name" value="Rce1-like"/>
    <property type="match status" value="1"/>
</dbReference>
<proteinExistence type="inferred from homology"/>
<dbReference type="AlphaFoldDB" id="A0A8J4FFL6"/>
<feature type="region of interest" description="Disordered" evidence="11">
    <location>
        <begin position="141"/>
        <end position="195"/>
    </location>
</feature>
<feature type="transmembrane region" description="Helical" evidence="12">
    <location>
        <begin position="31"/>
        <end position="53"/>
    </location>
</feature>
<feature type="transmembrane region" description="Helical" evidence="12">
    <location>
        <begin position="371"/>
        <end position="389"/>
    </location>
</feature>
<dbReference type="GO" id="GO:0005789">
    <property type="term" value="C:endoplasmic reticulum membrane"/>
    <property type="evidence" value="ECO:0007669"/>
    <property type="project" value="UniProtKB-SubCell"/>
</dbReference>
<evidence type="ECO:0000256" key="7">
    <source>
        <dbReference type="ARBA" id="ARBA00022989"/>
    </source>
</evidence>
<comment type="catalytic activity">
    <reaction evidence="9">
        <text>Hydrolyzes the peptide bond -P2-(S-farnesyl or geranylgeranyl)C-P1'-P2'-P3'-COOH where P1' and P2' are amino acids with aliphatic sidechains and P3' is any C-terminal residue.</text>
        <dbReference type="EC" id="3.4.26.1"/>
    </reaction>
</comment>
<sequence>LQFNYSLDAHDFIIALSLRLSLRNCPMPSGVALAVLACLAITSSYVGALYIWGSSLPRDHPTTIKRRLLSVVLVCGVSWMPAYFWATRLHRAPTPVHQLLGLRLKKLPVAVLDSLLLVATLFAGPLVYFLYTLELPESHSTPPIVQTRDGNPTNARSFNYDIKDASNDAQSDGASSDYLEQDGDPDGNTAGPAGRFSSAQALATSTCRLRRSGASEGQRSSEPCVPGVGGGGAPSASWLHSVTSSQGLVFWRNLVVAPVSEEFVFRSCMVPLLVLEGLSFQNVVFLTPLFFGAAHLHHVIHLLRHQRVPLGRAMATASFQFLYTMVFGWLATFLFLRTGHLMAAVAAHIFCNWMGFPPFADMMTHPRCVQLMLTTVAGVAAFFMLLPHLTVPEKYQQGYCFYCH</sequence>
<evidence type="ECO:0000256" key="10">
    <source>
        <dbReference type="ARBA" id="ARBA00049729"/>
    </source>
</evidence>
<dbReference type="EC" id="3.4.26.1" evidence="10"/>
<evidence type="ECO:0000259" key="13">
    <source>
        <dbReference type="Pfam" id="PF02517"/>
    </source>
</evidence>
<protein>
    <recommendedName>
        <fullName evidence="10">intramembrane prenyl-peptidase Rce1</fullName>
        <ecNumber evidence="10">3.4.26.1</ecNumber>
    </recommendedName>
</protein>
<evidence type="ECO:0000256" key="2">
    <source>
        <dbReference type="ARBA" id="ARBA00006897"/>
    </source>
</evidence>
<comment type="caution">
    <text evidence="14">The sequence shown here is derived from an EMBL/GenBank/DDBJ whole genome shotgun (WGS) entry which is preliminary data.</text>
</comment>
<comment type="similarity">
    <text evidence="2">Belongs to the peptidase U48 family.</text>
</comment>
<evidence type="ECO:0000313" key="15">
    <source>
        <dbReference type="Proteomes" id="UP000747399"/>
    </source>
</evidence>
<dbReference type="GO" id="GO:0004222">
    <property type="term" value="F:metalloendopeptidase activity"/>
    <property type="evidence" value="ECO:0007669"/>
    <property type="project" value="InterPro"/>
</dbReference>
<accession>A0A8J4FFL6</accession>
<feature type="compositionally biased region" description="Polar residues" evidence="11">
    <location>
        <begin position="141"/>
        <end position="157"/>
    </location>
</feature>
<feature type="transmembrane region" description="Helical" evidence="12">
    <location>
        <begin position="68"/>
        <end position="86"/>
    </location>
</feature>
<feature type="transmembrane region" description="Helical" evidence="12">
    <location>
        <begin position="315"/>
        <end position="335"/>
    </location>
</feature>
<evidence type="ECO:0000256" key="4">
    <source>
        <dbReference type="ARBA" id="ARBA00022692"/>
    </source>
</evidence>
<dbReference type="Proteomes" id="UP000747399">
    <property type="component" value="Unassembled WGS sequence"/>
</dbReference>
<evidence type="ECO:0000256" key="3">
    <source>
        <dbReference type="ARBA" id="ARBA00022670"/>
    </source>
</evidence>
<evidence type="ECO:0000256" key="12">
    <source>
        <dbReference type="SAM" id="Phobius"/>
    </source>
</evidence>
<feature type="non-terminal residue" evidence="14">
    <location>
        <position position="1"/>
    </location>
</feature>
<feature type="transmembrane region" description="Helical" evidence="12">
    <location>
        <begin position="283"/>
        <end position="303"/>
    </location>
</feature>
<gene>
    <name evidence="14" type="ORF">Vafri_22216</name>
</gene>
<evidence type="ECO:0000256" key="11">
    <source>
        <dbReference type="SAM" id="MobiDB-lite"/>
    </source>
</evidence>
<feature type="domain" description="CAAX prenyl protease 2/Lysostaphin resistance protein A-like" evidence="13">
    <location>
        <begin position="248"/>
        <end position="354"/>
    </location>
</feature>
<keyword evidence="8 12" id="KW-0472">Membrane</keyword>
<evidence type="ECO:0000256" key="5">
    <source>
        <dbReference type="ARBA" id="ARBA00022801"/>
    </source>
</evidence>
<comment type="subcellular location">
    <subcellularLocation>
        <location evidence="1">Endoplasmic reticulum membrane</location>
        <topology evidence="1">Multi-pass membrane protein</topology>
    </subcellularLocation>
</comment>